<evidence type="ECO:0000256" key="10">
    <source>
        <dbReference type="ARBA" id="ARBA00048109"/>
    </source>
</evidence>
<protein>
    <recommendedName>
        <fullName evidence="4">diacylglycerol O-acyltransferase</fullName>
        <ecNumber evidence="4">2.3.1.20</ecNumber>
    </recommendedName>
</protein>
<comment type="similarity">
    <text evidence="3">Belongs to the long-chain O-acyltransferase family.</text>
</comment>
<evidence type="ECO:0000256" key="5">
    <source>
        <dbReference type="ARBA" id="ARBA00022516"/>
    </source>
</evidence>
<gene>
    <name evidence="14" type="ORF">M2650_03580</name>
</gene>
<proteinExistence type="inferred from homology"/>
<evidence type="ECO:0000313" key="15">
    <source>
        <dbReference type="Proteomes" id="UP001431217"/>
    </source>
</evidence>
<dbReference type="InterPro" id="IPR045034">
    <property type="entry name" value="O-acyltransferase_WSD1-like"/>
</dbReference>
<evidence type="ECO:0000313" key="14">
    <source>
        <dbReference type="EMBL" id="MCL1633725.1"/>
    </source>
</evidence>
<dbReference type="Gene3D" id="3.30.559.10">
    <property type="entry name" value="Chloramphenicol acetyltransferase-like domain"/>
    <property type="match status" value="1"/>
</dbReference>
<keyword evidence="5" id="KW-0444">Lipid biosynthesis</keyword>
<evidence type="ECO:0000259" key="12">
    <source>
        <dbReference type="Pfam" id="PF03007"/>
    </source>
</evidence>
<evidence type="ECO:0000256" key="4">
    <source>
        <dbReference type="ARBA" id="ARBA00013244"/>
    </source>
</evidence>
<evidence type="ECO:0000256" key="1">
    <source>
        <dbReference type="ARBA" id="ARBA00004771"/>
    </source>
</evidence>
<dbReference type="Proteomes" id="UP001431217">
    <property type="component" value="Unassembled WGS sequence"/>
</dbReference>
<accession>A0ABT0MFT5</accession>
<feature type="domain" description="O-acyltransferase WSD1 C-terminal" evidence="13">
    <location>
        <begin position="304"/>
        <end position="445"/>
    </location>
</feature>
<keyword evidence="8" id="KW-0443">Lipid metabolism</keyword>
<dbReference type="Pfam" id="PF03007">
    <property type="entry name" value="WS_DGAT_cat"/>
    <property type="match status" value="1"/>
</dbReference>
<organism evidence="14 15">
    <name type="scientific">Luteimonas galliterrae</name>
    <dbReference type="NCBI Taxonomy" id="2940486"/>
    <lineage>
        <taxon>Bacteria</taxon>
        <taxon>Pseudomonadati</taxon>
        <taxon>Pseudomonadota</taxon>
        <taxon>Gammaproteobacteria</taxon>
        <taxon>Lysobacterales</taxon>
        <taxon>Lysobacteraceae</taxon>
        <taxon>Luteimonas</taxon>
    </lineage>
</organism>
<keyword evidence="6" id="KW-0808">Transferase</keyword>
<keyword evidence="7" id="KW-0319">Glycerol metabolism</keyword>
<sequence length="471" mass="51630">MSRVDTAWLRMERPTNPMMITGVLMFAEPMALAKLKSVIEHRFLDYARFRQKAVDAAAGASWQDDEHFDLDWHVQLAALPGRADKKALERFVSQLASSPLDKSRPLWQFHLVEKYEGGSALVARIHHSYADGIALVQVLLSLTDTKAVPDKRSELDKAWLKQDGAEVARRVGAVARYSKLGGKVLEKGMEMYRDPTLAAMLAKEGGEIARELLHALSLPDDPPSMLRGKLGVSKRVAWAPPLDLEEVKAVGRACDCTVNDVLMAAAAGALRDYMRERGDDVDGMTLRATVPVNLRPLEHARKLGNHFGLVFLDLPVGEGNPIRRLEHVAECMNQLKNSRQAIVAFGLLAALGMAPAAVQGVALELFSRKASAVATNVPGPQQPLYMAGCTLREMMFWVPQTGSIGIGISILSYNGRVHFGLIADAKLIPDPDAVIRRFGAEFDKLLYLSLMGDWDRSMDSVSAEALMADIG</sequence>
<evidence type="ECO:0000256" key="6">
    <source>
        <dbReference type="ARBA" id="ARBA00022679"/>
    </source>
</evidence>
<dbReference type="InterPro" id="IPR023213">
    <property type="entry name" value="CAT-like_dom_sf"/>
</dbReference>
<comment type="catalytic activity">
    <reaction evidence="10">
        <text>an acyl-CoA + a 1,2-diacyl-sn-glycerol = a triacyl-sn-glycerol + CoA</text>
        <dbReference type="Rhea" id="RHEA:10868"/>
        <dbReference type="ChEBI" id="CHEBI:17815"/>
        <dbReference type="ChEBI" id="CHEBI:57287"/>
        <dbReference type="ChEBI" id="CHEBI:58342"/>
        <dbReference type="ChEBI" id="CHEBI:64615"/>
        <dbReference type="EC" id="2.3.1.20"/>
    </reaction>
</comment>
<dbReference type="InterPro" id="IPR014292">
    <property type="entry name" value="Acyl_transf_WS/DGAT"/>
</dbReference>
<dbReference type="PANTHER" id="PTHR31650">
    <property type="entry name" value="O-ACYLTRANSFERASE (WSD1-LIKE) FAMILY PROTEIN"/>
    <property type="match status" value="1"/>
</dbReference>
<evidence type="ECO:0000256" key="7">
    <source>
        <dbReference type="ARBA" id="ARBA00022798"/>
    </source>
</evidence>
<keyword evidence="11" id="KW-0812">Transmembrane</keyword>
<name>A0ABT0MFT5_9GAMM</name>
<reference evidence="14 15" key="1">
    <citation type="submission" date="2022-05" db="EMBL/GenBank/DDBJ databases">
        <title>Luteimonas sp. SX5, whole genome shotgun sequencing project.</title>
        <authorList>
            <person name="Zhao G."/>
            <person name="Shen L."/>
        </authorList>
    </citation>
    <scope>NUCLEOTIDE SEQUENCE [LARGE SCALE GENOMIC DNA]</scope>
    <source>
        <strain evidence="14 15">SX5</strain>
    </source>
</reference>
<keyword evidence="11" id="KW-1133">Transmembrane helix</keyword>
<dbReference type="EC" id="2.3.1.20" evidence="4"/>
<dbReference type="Gene3D" id="3.30.559.30">
    <property type="entry name" value="Nonribosomal peptide synthetase, condensation domain"/>
    <property type="match status" value="1"/>
</dbReference>
<dbReference type="NCBIfam" id="TIGR02946">
    <property type="entry name" value="acyl_WS_DGAT"/>
    <property type="match status" value="1"/>
</dbReference>
<feature type="domain" description="O-acyltransferase WSD1-like N-terminal" evidence="12">
    <location>
        <begin position="1"/>
        <end position="261"/>
    </location>
</feature>
<keyword evidence="15" id="KW-1185">Reference proteome</keyword>
<comment type="caution">
    <text evidence="14">The sequence shown here is derived from an EMBL/GenBank/DDBJ whole genome shotgun (WGS) entry which is preliminary data.</text>
</comment>
<evidence type="ECO:0000256" key="8">
    <source>
        <dbReference type="ARBA" id="ARBA00023098"/>
    </source>
</evidence>
<dbReference type="InterPro" id="IPR009721">
    <property type="entry name" value="O-acyltransferase_WSD1_C"/>
</dbReference>
<evidence type="ECO:0000256" key="2">
    <source>
        <dbReference type="ARBA" id="ARBA00005189"/>
    </source>
</evidence>
<keyword evidence="11" id="KW-0472">Membrane</keyword>
<comment type="pathway">
    <text evidence="1">Glycerolipid metabolism; triacylglycerol biosynthesis.</text>
</comment>
<dbReference type="SUPFAM" id="SSF52777">
    <property type="entry name" value="CoA-dependent acyltransferases"/>
    <property type="match status" value="2"/>
</dbReference>
<dbReference type="EMBL" id="JAMBEP010000001">
    <property type="protein sequence ID" value="MCL1633725.1"/>
    <property type="molecule type" value="Genomic_DNA"/>
</dbReference>
<keyword evidence="9" id="KW-0012">Acyltransferase</keyword>
<evidence type="ECO:0000256" key="3">
    <source>
        <dbReference type="ARBA" id="ARBA00009587"/>
    </source>
</evidence>
<dbReference type="PANTHER" id="PTHR31650:SF1">
    <property type="entry name" value="WAX ESTER SYNTHASE_DIACYLGLYCEROL ACYLTRANSFERASE 4-RELATED"/>
    <property type="match status" value="1"/>
</dbReference>
<dbReference type="Pfam" id="PF06974">
    <property type="entry name" value="WS_DGAT_C"/>
    <property type="match status" value="1"/>
</dbReference>
<comment type="pathway">
    <text evidence="2">Lipid metabolism.</text>
</comment>
<evidence type="ECO:0000256" key="9">
    <source>
        <dbReference type="ARBA" id="ARBA00023315"/>
    </source>
</evidence>
<evidence type="ECO:0000259" key="13">
    <source>
        <dbReference type="Pfam" id="PF06974"/>
    </source>
</evidence>
<dbReference type="InterPro" id="IPR004255">
    <property type="entry name" value="O-acyltransferase_WSD1_N"/>
</dbReference>
<evidence type="ECO:0000256" key="11">
    <source>
        <dbReference type="SAM" id="Phobius"/>
    </source>
</evidence>
<feature type="transmembrane region" description="Helical" evidence="11">
    <location>
        <begin position="341"/>
        <end position="363"/>
    </location>
</feature>